<protein>
    <submittedName>
        <fullName evidence="1">WXG100 family type VII secretion target</fullName>
    </submittedName>
</protein>
<proteinExistence type="predicted"/>
<evidence type="ECO:0000313" key="2">
    <source>
        <dbReference type="Proteomes" id="UP000515498"/>
    </source>
</evidence>
<sequence length="103" mass="10758">MTDALRVDSAALADAAAFADSVANALIDKQLALAGQISELLDAGWRGQGADSCRNAWETWTDGFRHVIAGLSDEALALRLAAAAYTSGDADESDQISDAGQRF</sequence>
<reference evidence="1 2" key="1">
    <citation type="submission" date="2020-07" db="EMBL/GenBank/DDBJ databases">
        <title>Draft genome sequence of four isobutane-metabolizing strains capable of cometabolically degrading diverse ether contaminants.</title>
        <authorList>
            <person name="Chen W."/>
            <person name="Faulkner N."/>
            <person name="Smith C."/>
            <person name="Hyman M."/>
        </authorList>
    </citation>
    <scope>NUCLEOTIDE SEQUENCE [LARGE SCALE GENOMIC DNA]</scope>
    <source>
        <strain evidence="1 2">2A</strain>
    </source>
</reference>
<dbReference type="InterPro" id="IPR036689">
    <property type="entry name" value="ESAT-6-like_sf"/>
</dbReference>
<accession>A0A7G8PN55</accession>
<dbReference type="SUPFAM" id="SSF140453">
    <property type="entry name" value="EsxAB dimer-like"/>
    <property type="match status" value="1"/>
</dbReference>
<dbReference type="InterPro" id="IPR010310">
    <property type="entry name" value="T7SS_ESAT-6-like"/>
</dbReference>
<dbReference type="Gene3D" id="1.10.287.1060">
    <property type="entry name" value="ESAT-6-like"/>
    <property type="match status" value="1"/>
</dbReference>
<dbReference type="AlphaFoldDB" id="A0A7G8PN55"/>
<dbReference type="KEGG" id="mflu:HZU40_17040"/>
<dbReference type="Proteomes" id="UP000515498">
    <property type="component" value="Chromosome"/>
</dbReference>
<dbReference type="EMBL" id="CP059894">
    <property type="protein sequence ID" value="QNJ95771.1"/>
    <property type="molecule type" value="Genomic_DNA"/>
</dbReference>
<dbReference type="RefSeq" id="WP_187099078.1">
    <property type="nucleotide sequence ID" value="NZ_CP059894.1"/>
</dbReference>
<gene>
    <name evidence="1" type="ORF">HZU40_17040</name>
</gene>
<name>A0A7G8PN55_9MYCO</name>
<evidence type="ECO:0000313" key="1">
    <source>
        <dbReference type="EMBL" id="QNJ95771.1"/>
    </source>
</evidence>
<dbReference type="Pfam" id="PF06013">
    <property type="entry name" value="WXG100"/>
    <property type="match status" value="1"/>
</dbReference>
<organism evidence="1 2">
    <name type="scientific">Mycolicibacterium fluoranthenivorans</name>
    <dbReference type="NCBI Taxonomy" id="258505"/>
    <lineage>
        <taxon>Bacteria</taxon>
        <taxon>Bacillati</taxon>
        <taxon>Actinomycetota</taxon>
        <taxon>Actinomycetes</taxon>
        <taxon>Mycobacteriales</taxon>
        <taxon>Mycobacteriaceae</taxon>
        <taxon>Mycolicibacterium</taxon>
    </lineage>
</organism>